<organism evidence="1 2">
    <name type="scientific">Streptomyces rubradiris</name>
    <name type="common">Streptomyces achromogenes subsp. rubradiris</name>
    <dbReference type="NCBI Taxonomy" id="285531"/>
    <lineage>
        <taxon>Bacteria</taxon>
        <taxon>Bacillati</taxon>
        <taxon>Actinomycetota</taxon>
        <taxon>Actinomycetes</taxon>
        <taxon>Kitasatosporales</taxon>
        <taxon>Streptomycetaceae</taxon>
        <taxon>Streptomyces</taxon>
    </lineage>
</organism>
<reference evidence="2" key="1">
    <citation type="submission" date="2023-07" db="EMBL/GenBank/DDBJ databases">
        <title>Whole genome shotgun sequence of Streptomyces achromogenes subsp. rubradiris NBRC 14000.</title>
        <authorList>
            <person name="Komaki H."/>
            <person name="Tamura T."/>
        </authorList>
    </citation>
    <scope>NUCLEOTIDE SEQUENCE [LARGE SCALE GENOMIC DNA]</scope>
    <source>
        <strain evidence="2">NBRC 14000</strain>
    </source>
</reference>
<keyword evidence="2" id="KW-1185">Reference proteome</keyword>
<evidence type="ECO:0008006" key="3">
    <source>
        <dbReference type="Google" id="ProtNLM"/>
    </source>
</evidence>
<sequence>MTGPETSDERPENTGEQSEFVRTYTLTGGRTRARHLLSVDTVLQGGPGRPGPGLPPECQEIVALCREHQRSVAELAGWLGRPVTAVKVLVSDLLDADALTLPISTAFTTEEGKSRASTQLLVAAMAGLRKAFPDAVSYRQAG</sequence>
<accession>A0ABQ3RA76</accession>
<name>A0ABQ3RA76_STRRR</name>
<dbReference type="PANTHER" id="PTHR36221">
    <property type="entry name" value="DUF742 DOMAIN-CONTAINING PROTEIN"/>
    <property type="match status" value="1"/>
</dbReference>
<dbReference type="SUPFAM" id="SSF88659">
    <property type="entry name" value="Sigma3 and sigma4 domains of RNA polymerase sigma factors"/>
    <property type="match status" value="1"/>
</dbReference>
<evidence type="ECO:0000313" key="1">
    <source>
        <dbReference type="EMBL" id="GHI52743.1"/>
    </source>
</evidence>
<dbReference type="Proteomes" id="UP000646738">
    <property type="component" value="Unassembled WGS sequence"/>
</dbReference>
<dbReference type="RefSeq" id="WP_189998237.1">
    <property type="nucleotide sequence ID" value="NZ_BNCB01000020.1"/>
</dbReference>
<comment type="caution">
    <text evidence="1">The sequence shown here is derived from an EMBL/GenBank/DDBJ whole genome shotgun (WGS) entry which is preliminary data.</text>
</comment>
<protein>
    <recommendedName>
        <fullName evidence="3">DUF742 domain-containing protein</fullName>
    </recommendedName>
</protein>
<dbReference type="EMBL" id="BNEA01000010">
    <property type="protein sequence ID" value="GHI52743.1"/>
    <property type="molecule type" value="Genomic_DNA"/>
</dbReference>
<dbReference type="PANTHER" id="PTHR36221:SF1">
    <property type="entry name" value="DUF742 DOMAIN-CONTAINING PROTEIN"/>
    <property type="match status" value="1"/>
</dbReference>
<evidence type="ECO:0000313" key="2">
    <source>
        <dbReference type="Proteomes" id="UP000646738"/>
    </source>
</evidence>
<proteinExistence type="predicted"/>
<dbReference type="InterPro" id="IPR007995">
    <property type="entry name" value="DUF742"/>
</dbReference>
<dbReference type="InterPro" id="IPR036388">
    <property type="entry name" value="WH-like_DNA-bd_sf"/>
</dbReference>
<dbReference type="Pfam" id="PF05331">
    <property type="entry name" value="DUF742"/>
    <property type="match status" value="1"/>
</dbReference>
<gene>
    <name evidence="1" type="ORF">Srubr_25890</name>
</gene>
<dbReference type="InterPro" id="IPR013324">
    <property type="entry name" value="RNA_pol_sigma_r3/r4-like"/>
</dbReference>
<dbReference type="Gene3D" id="1.10.10.10">
    <property type="entry name" value="Winged helix-like DNA-binding domain superfamily/Winged helix DNA-binding domain"/>
    <property type="match status" value="1"/>
</dbReference>